<gene>
    <name evidence="6" type="ORF">CEURO_LOCUS4741</name>
</gene>
<keyword evidence="3 4" id="KW-0413">Isomerase</keyword>
<organism evidence="6 7">
    <name type="scientific">Cuscuta europaea</name>
    <name type="common">European dodder</name>
    <dbReference type="NCBI Taxonomy" id="41803"/>
    <lineage>
        <taxon>Eukaryota</taxon>
        <taxon>Viridiplantae</taxon>
        <taxon>Streptophyta</taxon>
        <taxon>Embryophyta</taxon>
        <taxon>Tracheophyta</taxon>
        <taxon>Spermatophyta</taxon>
        <taxon>Magnoliopsida</taxon>
        <taxon>eudicotyledons</taxon>
        <taxon>Gunneridae</taxon>
        <taxon>Pentapetalae</taxon>
        <taxon>asterids</taxon>
        <taxon>lamiids</taxon>
        <taxon>Solanales</taxon>
        <taxon>Convolvulaceae</taxon>
        <taxon>Cuscuteae</taxon>
        <taxon>Cuscuta</taxon>
        <taxon>Cuscuta subgen. Cuscuta</taxon>
    </lineage>
</organism>
<sequence length="119" mass="12868">MAKSKFQSIAVLVILLGTLAVLSQAKKSQKSQKSLQEVTHKVYFDVDIDGKPAGRIIIGLFGKTVPKTAENFRALCTGEKGIGKSGKPLHFKSSKFHRIIHSFMIQGGDFTSCNGMGGE</sequence>
<dbReference type="Pfam" id="PF00160">
    <property type="entry name" value="Pro_isomerase"/>
    <property type="match status" value="1"/>
</dbReference>
<evidence type="ECO:0000259" key="5">
    <source>
        <dbReference type="PROSITE" id="PS50072"/>
    </source>
</evidence>
<dbReference type="SUPFAM" id="SSF50891">
    <property type="entry name" value="Cyclophilin-like"/>
    <property type="match status" value="1"/>
</dbReference>
<dbReference type="GO" id="GO:0006457">
    <property type="term" value="P:protein folding"/>
    <property type="evidence" value="ECO:0007669"/>
    <property type="project" value="InterPro"/>
</dbReference>
<feature type="chain" id="PRO_5040530999" description="Peptidyl-prolyl cis-trans isomerase" evidence="4">
    <location>
        <begin position="26"/>
        <end position="119"/>
    </location>
</feature>
<dbReference type="EMBL" id="CAMAPE010000008">
    <property type="protein sequence ID" value="CAH9073265.1"/>
    <property type="molecule type" value="Genomic_DNA"/>
</dbReference>
<dbReference type="PRINTS" id="PR00153">
    <property type="entry name" value="CSAPPISMRASE"/>
</dbReference>
<dbReference type="InterPro" id="IPR029000">
    <property type="entry name" value="Cyclophilin-like_dom_sf"/>
</dbReference>
<dbReference type="Gene3D" id="2.40.100.10">
    <property type="entry name" value="Cyclophilin-like"/>
    <property type="match status" value="1"/>
</dbReference>
<proteinExistence type="inferred from homology"/>
<dbReference type="Proteomes" id="UP001152484">
    <property type="component" value="Unassembled WGS sequence"/>
</dbReference>
<keyword evidence="4" id="KW-0732">Signal</keyword>
<comment type="function">
    <text evidence="4">PPIases accelerate the folding of proteins. It catalyzes the cis-trans isomerization of proline imidic peptide bonds in oligopeptides.</text>
</comment>
<comment type="caution">
    <text evidence="6">The sequence shown here is derived from an EMBL/GenBank/DDBJ whole genome shotgun (WGS) entry which is preliminary data.</text>
</comment>
<evidence type="ECO:0000313" key="7">
    <source>
        <dbReference type="Proteomes" id="UP001152484"/>
    </source>
</evidence>
<accession>A0A9P1E289</accession>
<feature type="signal peptide" evidence="4">
    <location>
        <begin position="1"/>
        <end position="25"/>
    </location>
</feature>
<comment type="similarity">
    <text evidence="1 4">Belongs to the cyclophilin-type PPIase family.</text>
</comment>
<dbReference type="PANTHER" id="PTHR11071">
    <property type="entry name" value="PEPTIDYL-PROLYL CIS-TRANS ISOMERASE"/>
    <property type="match status" value="1"/>
</dbReference>
<dbReference type="GO" id="GO:0016018">
    <property type="term" value="F:cyclosporin A binding"/>
    <property type="evidence" value="ECO:0007669"/>
    <property type="project" value="TreeGrafter"/>
</dbReference>
<evidence type="ECO:0000256" key="1">
    <source>
        <dbReference type="ARBA" id="ARBA00007365"/>
    </source>
</evidence>
<dbReference type="AlphaFoldDB" id="A0A9P1E289"/>
<dbReference type="InterPro" id="IPR020892">
    <property type="entry name" value="Cyclophilin-type_PPIase_CS"/>
</dbReference>
<keyword evidence="2 4" id="KW-0697">Rotamase</keyword>
<protein>
    <recommendedName>
        <fullName evidence="4">Peptidyl-prolyl cis-trans isomerase</fullName>
        <shortName evidence="4">PPIase</shortName>
        <ecNumber evidence="4">5.2.1.8</ecNumber>
    </recommendedName>
</protein>
<dbReference type="InterPro" id="IPR002130">
    <property type="entry name" value="Cyclophilin-type_PPIase_dom"/>
</dbReference>
<dbReference type="PROSITE" id="PS50072">
    <property type="entry name" value="CSA_PPIASE_2"/>
    <property type="match status" value="1"/>
</dbReference>
<dbReference type="GO" id="GO:0003755">
    <property type="term" value="F:peptidyl-prolyl cis-trans isomerase activity"/>
    <property type="evidence" value="ECO:0007669"/>
    <property type="project" value="UniProtKB-UniRule"/>
</dbReference>
<feature type="domain" description="PPIase cyclophilin-type" evidence="5">
    <location>
        <begin position="43"/>
        <end position="119"/>
    </location>
</feature>
<name>A0A9P1E289_CUSEU</name>
<dbReference type="PANTHER" id="PTHR11071:SF562">
    <property type="entry name" value="PEPTIDYL-PROLYL CIS-TRANS ISOMERASE CYP19-4"/>
    <property type="match status" value="1"/>
</dbReference>
<dbReference type="OrthoDB" id="193499at2759"/>
<evidence type="ECO:0000313" key="6">
    <source>
        <dbReference type="EMBL" id="CAH9073265.1"/>
    </source>
</evidence>
<evidence type="ECO:0000256" key="3">
    <source>
        <dbReference type="ARBA" id="ARBA00023235"/>
    </source>
</evidence>
<evidence type="ECO:0000256" key="2">
    <source>
        <dbReference type="ARBA" id="ARBA00023110"/>
    </source>
</evidence>
<reference evidence="6" key="1">
    <citation type="submission" date="2022-07" db="EMBL/GenBank/DDBJ databases">
        <authorList>
            <person name="Macas J."/>
            <person name="Novak P."/>
            <person name="Neumann P."/>
        </authorList>
    </citation>
    <scope>NUCLEOTIDE SEQUENCE</scope>
</reference>
<keyword evidence="7" id="KW-1185">Reference proteome</keyword>
<dbReference type="PROSITE" id="PS00170">
    <property type="entry name" value="CSA_PPIASE_1"/>
    <property type="match status" value="1"/>
</dbReference>
<evidence type="ECO:0000256" key="4">
    <source>
        <dbReference type="RuleBase" id="RU363019"/>
    </source>
</evidence>
<dbReference type="EC" id="5.2.1.8" evidence="4"/>
<comment type="catalytic activity">
    <reaction evidence="4">
        <text>[protein]-peptidylproline (omega=180) = [protein]-peptidylproline (omega=0)</text>
        <dbReference type="Rhea" id="RHEA:16237"/>
        <dbReference type="Rhea" id="RHEA-COMP:10747"/>
        <dbReference type="Rhea" id="RHEA-COMP:10748"/>
        <dbReference type="ChEBI" id="CHEBI:83833"/>
        <dbReference type="ChEBI" id="CHEBI:83834"/>
        <dbReference type="EC" id="5.2.1.8"/>
    </reaction>
</comment>
<dbReference type="GO" id="GO:0005737">
    <property type="term" value="C:cytoplasm"/>
    <property type="evidence" value="ECO:0007669"/>
    <property type="project" value="TreeGrafter"/>
</dbReference>